<dbReference type="SUPFAM" id="SSF52743">
    <property type="entry name" value="Subtilisin-like"/>
    <property type="match status" value="1"/>
</dbReference>
<dbReference type="RefSeq" id="WP_266055036.1">
    <property type="nucleotide sequence ID" value="NZ_JAPFQN010000002.1"/>
</dbReference>
<dbReference type="InterPro" id="IPR000209">
    <property type="entry name" value="Peptidase_S8/S53_dom"/>
</dbReference>
<evidence type="ECO:0000256" key="3">
    <source>
        <dbReference type="ARBA" id="ARBA00022825"/>
    </source>
</evidence>
<dbReference type="InterPro" id="IPR026444">
    <property type="entry name" value="Secre_tail"/>
</dbReference>
<dbReference type="Proteomes" id="UP001209885">
    <property type="component" value="Unassembled WGS sequence"/>
</dbReference>
<keyword evidence="4" id="KW-0472">Membrane</keyword>
<proteinExistence type="predicted"/>
<evidence type="ECO:0000259" key="5">
    <source>
        <dbReference type="Pfam" id="PF00082"/>
    </source>
</evidence>
<accession>A0ABT3RMJ3</accession>
<keyword evidence="4" id="KW-1133">Transmembrane helix</keyword>
<evidence type="ECO:0000256" key="2">
    <source>
        <dbReference type="ARBA" id="ARBA00022801"/>
    </source>
</evidence>
<dbReference type="Pfam" id="PF18962">
    <property type="entry name" value="Por_Secre_tail"/>
    <property type="match status" value="1"/>
</dbReference>
<name>A0ABT3RMJ3_9BACT</name>
<evidence type="ECO:0000256" key="1">
    <source>
        <dbReference type="ARBA" id="ARBA00022670"/>
    </source>
</evidence>
<feature type="domain" description="Secretion system C-terminal sorting" evidence="6">
    <location>
        <begin position="1373"/>
        <end position="1439"/>
    </location>
</feature>
<gene>
    <name evidence="7" type="ORF">OO013_02560</name>
</gene>
<dbReference type="EMBL" id="JAPFQN010000002">
    <property type="protein sequence ID" value="MCX2742728.1"/>
    <property type="molecule type" value="Genomic_DNA"/>
</dbReference>
<feature type="domain" description="Peptidase S8/S53" evidence="5">
    <location>
        <begin position="594"/>
        <end position="696"/>
    </location>
</feature>
<feature type="transmembrane region" description="Helical" evidence="4">
    <location>
        <begin position="12"/>
        <end position="35"/>
    </location>
</feature>
<keyword evidence="2" id="KW-0378">Hydrolase</keyword>
<organism evidence="7 8">
    <name type="scientific">Mangrovivirga halotolerans</name>
    <dbReference type="NCBI Taxonomy" id="2993936"/>
    <lineage>
        <taxon>Bacteria</taxon>
        <taxon>Pseudomonadati</taxon>
        <taxon>Bacteroidota</taxon>
        <taxon>Cytophagia</taxon>
        <taxon>Cytophagales</taxon>
        <taxon>Mangrovivirgaceae</taxon>
        <taxon>Mangrovivirga</taxon>
    </lineage>
</organism>
<dbReference type="NCBIfam" id="TIGR04183">
    <property type="entry name" value="Por_Secre_tail"/>
    <property type="match status" value="1"/>
</dbReference>
<dbReference type="InterPro" id="IPR023828">
    <property type="entry name" value="Peptidase_S8_Ser-AS"/>
</dbReference>
<dbReference type="Pfam" id="PF00082">
    <property type="entry name" value="Peptidase_S8"/>
    <property type="match status" value="1"/>
</dbReference>
<keyword evidence="3" id="KW-0720">Serine protease</keyword>
<dbReference type="PROSITE" id="PS00138">
    <property type="entry name" value="SUBTILASE_SER"/>
    <property type="match status" value="1"/>
</dbReference>
<evidence type="ECO:0000313" key="8">
    <source>
        <dbReference type="Proteomes" id="UP001209885"/>
    </source>
</evidence>
<evidence type="ECO:0000256" key="4">
    <source>
        <dbReference type="SAM" id="Phobius"/>
    </source>
</evidence>
<protein>
    <submittedName>
        <fullName evidence="7">S8 family peptidase</fullName>
    </submittedName>
</protein>
<comment type="caution">
    <text evidence="7">The sequence shown here is derived from an EMBL/GenBank/DDBJ whole genome shotgun (WGS) entry which is preliminary data.</text>
</comment>
<evidence type="ECO:0000313" key="7">
    <source>
        <dbReference type="EMBL" id="MCX2742728.1"/>
    </source>
</evidence>
<keyword evidence="1" id="KW-0645">Protease</keyword>
<sequence>MLSKQTTGTPCFLEASVTVKVILFLLLILISSYVYGQNNGTKDLIVRACKEDIGNGLISLNFSYENPNRQGLKIPDEKSKVKFENTNKEKSGISNFKFGKVNKAFSEVVNDKETVEWTVVNPNGNTHTVYASASSSHCPDEESGIIVPVYSDGKSGDVTTTELNALFEGNAGNIPSELVYQLNETKDKVIIEVIYNPGQLLNSLDILQNTFGLTYSTNPLQSDFIIDPDVIIAKNLPSIDVFFPINRLNELNLYGEQFNFARSAYPGQNNVGITTSQGDTTQRSNIVRESFRTVVNGEPAFIDGTGVKAAVMSNGFNTQPAASGKSRAQVDVENGDLPGPGNPNGYNIPVNVIFDYPYGPTSDEGRGMLQTFHDVAPGAELLFSTGTITQKSFEVNFQNLVDAGADMVCDDITFVNAPLFGITRIGKLMQEFSQIPGKVVYSSIGNFYDKAYQGTFKNSSTVPPFDFIPNGSDTRAHVFGTNPDGTEDIKMRFSVTKGVFLVTMHWSEPFSSEDVTTGANTDLDFYVVDDNNNLLVNINRFSSGEDAGEIAVFEALEAGEANIVITSANGPAPEGLAIRLVAYVANGLEFTEYAGASTVGGHQMTPEIAAVGASYYANTNPQAQTFSSHGGTLPNGQVVAADFLAPDGGNINVVDFSSDVDGDGFPNFFGTSAAAPHAAASHALLLQGTRDWFPDGLPNELSAASSTGESNSLLSLLKNTSTPASGDPLQVGAGFIDVEAAFKAIASQTAKITKLIIEDGKTPSAEPFIVTILGEYLPEDPIVNFDGQQLTIIETGDGYIKAIVPEFDGNPDLTVETQPTTPSGLDGGDSNVLRFFDGGKVALTIQAVNDTTKYGQQASFEYIASGLPEGQTYEDTGLPAIQFSTPAVFPYPDVNNYLLTAFTETELTPEQEELYQLNFKSGIFTVFKNGMKITPADTSFVYGQAVKLRKEFEFDPTGIADPADFLSLVSTDYQSTFYEENTLIIINKFRAIVNEVDILSYLQDASWTTSERTIQNKFRAIVNGMNVIDLDTDHFVDYDAALDDGTTNKFRAIVNKFRAIVNTADLLGNNVELSIENKFRAIVNDTGRGDETDKTEYGSTFTIVDAEDASTETEENGIRKLYSMDLITGLEVTHPDSLHYSFPGAFIGPVAANLQNEYGSGRLTITKADLFASIEDYMITQGEEINPDSIETQFSGYVYEDSTGSVFPSGIDYYFTDQNGNPYQSGATGIFDINITDPKNYAVKYLNDAKLYVNIDDANARKIRTYLDCVEYHPDDPDGLYYVANFRYLNPNDYTIYIVEGPDNYLSGTAERSGSVPEIFLSGEGTFKVKFDGSDLKWNLTSRETTLKTSTSSSASSSSNKCDSGEGFEAYNIYPNPVQTYLTIEKTFEDESTVEVFDYYGNFYTSSTIPSGIGASIEIDFSNYLNGMYIIRCTSKSGVQTFSIMKE</sequence>
<keyword evidence="4" id="KW-0812">Transmembrane</keyword>
<dbReference type="InterPro" id="IPR036852">
    <property type="entry name" value="Peptidase_S8/S53_dom_sf"/>
</dbReference>
<dbReference type="Gene3D" id="3.40.50.200">
    <property type="entry name" value="Peptidase S8/S53 domain"/>
    <property type="match status" value="1"/>
</dbReference>
<evidence type="ECO:0000259" key="6">
    <source>
        <dbReference type="Pfam" id="PF18962"/>
    </source>
</evidence>
<reference evidence="7 8" key="1">
    <citation type="submission" date="2022-11" db="EMBL/GenBank/DDBJ databases">
        <title>The characterization of three novel Bacteroidetes species and genomic analysis of their roles in tidal elemental geochemical cycles.</title>
        <authorList>
            <person name="Ma K."/>
        </authorList>
    </citation>
    <scope>NUCLEOTIDE SEQUENCE [LARGE SCALE GENOMIC DNA]</scope>
    <source>
        <strain evidence="7 8">M17</strain>
    </source>
</reference>
<keyword evidence="8" id="KW-1185">Reference proteome</keyword>